<dbReference type="EMBL" id="HG994594">
    <property type="protein sequence ID" value="CAF2859964.1"/>
    <property type="molecule type" value="Genomic_DNA"/>
</dbReference>
<name>A0A7R8CM59_LEPSM</name>
<evidence type="ECO:0000313" key="2">
    <source>
        <dbReference type="Proteomes" id="UP000675881"/>
    </source>
</evidence>
<gene>
    <name evidence="1" type="ORF">LSAA_6105</name>
</gene>
<sequence length="143" mass="16851">MDRMSHVQIRDQRELESASSILMTLINENRNNTQIEEQSNKESDMTILEKLRNQYLVLSETHNVPYDFDDTLTPDYVKYYSSDNYAIQLMSVSIGGAGEKRSLFQRNTFQFPHWDLPAWEKARKLWGENRGASRIRENPFDNN</sequence>
<protein>
    <submittedName>
        <fullName evidence="1">(salmon louse) hypothetical protein</fullName>
    </submittedName>
</protein>
<organism evidence="1 2">
    <name type="scientific">Lepeophtheirus salmonis</name>
    <name type="common">Salmon louse</name>
    <name type="synonym">Caligus salmonis</name>
    <dbReference type="NCBI Taxonomy" id="72036"/>
    <lineage>
        <taxon>Eukaryota</taxon>
        <taxon>Metazoa</taxon>
        <taxon>Ecdysozoa</taxon>
        <taxon>Arthropoda</taxon>
        <taxon>Crustacea</taxon>
        <taxon>Multicrustacea</taxon>
        <taxon>Hexanauplia</taxon>
        <taxon>Copepoda</taxon>
        <taxon>Siphonostomatoida</taxon>
        <taxon>Caligidae</taxon>
        <taxon>Lepeophtheirus</taxon>
    </lineage>
</organism>
<dbReference type="AlphaFoldDB" id="A0A7R8CM59"/>
<reference evidence="1" key="1">
    <citation type="submission" date="2021-02" db="EMBL/GenBank/DDBJ databases">
        <authorList>
            <person name="Bekaert M."/>
        </authorList>
    </citation>
    <scope>NUCLEOTIDE SEQUENCE</scope>
    <source>
        <strain evidence="1">IoA-00</strain>
    </source>
</reference>
<accession>A0A7R8CM59</accession>
<dbReference type="Proteomes" id="UP000675881">
    <property type="component" value="Chromosome 15"/>
</dbReference>
<evidence type="ECO:0000313" key="1">
    <source>
        <dbReference type="EMBL" id="CAF2859964.1"/>
    </source>
</evidence>
<proteinExistence type="predicted"/>
<keyword evidence="2" id="KW-1185">Reference proteome</keyword>